<dbReference type="Gene3D" id="3.30.497.10">
    <property type="entry name" value="Antithrombin, subunit I, domain 2"/>
    <property type="match status" value="1"/>
</dbReference>
<dbReference type="EMBL" id="MTYJ01000209">
    <property type="protein sequence ID" value="OWA50943.1"/>
    <property type="molecule type" value="Genomic_DNA"/>
</dbReference>
<accession>A0A9X6RK72</accession>
<dbReference type="SUPFAM" id="SSF56574">
    <property type="entry name" value="Serpins"/>
    <property type="match status" value="1"/>
</dbReference>
<keyword evidence="3" id="KW-1185">Reference proteome</keyword>
<dbReference type="Proteomes" id="UP000192578">
    <property type="component" value="Unassembled WGS sequence"/>
</dbReference>
<evidence type="ECO:0000259" key="1">
    <source>
        <dbReference type="Pfam" id="PF00079"/>
    </source>
</evidence>
<dbReference type="InterPro" id="IPR023796">
    <property type="entry name" value="Serpin_dom"/>
</dbReference>
<proteinExistence type="predicted"/>
<dbReference type="AlphaFoldDB" id="A0A9X6RK72"/>
<evidence type="ECO:0000313" key="3">
    <source>
        <dbReference type="Proteomes" id="UP000192578"/>
    </source>
</evidence>
<protein>
    <recommendedName>
        <fullName evidence="1">Serpin domain-containing protein</fullName>
    </recommendedName>
</protein>
<reference evidence="3" key="1">
    <citation type="submission" date="2017-01" db="EMBL/GenBank/DDBJ databases">
        <title>Comparative genomics of anhydrobiosis in the tardigrade Hypsibius dujardini.</title>
        <authorList>
            <person name="Yoshida Y."/>
            <person name="Koutsovoulos G."/>
            <person name="Laetsch D."/>
            <person name="Stevens L."/>
            <person name="Kumar S."/>
            <person name="Horikawa D."/>
            <person name="Ishino K."/>
            <person name="Komine S."/>
            <person name="Tomita M."/>
            <person name="Blaxter M."/>
            <person name="Arakawa K."/>
        </authorList>
    </citation>
    <scope>NUCLEOTIDE SEQUENCE [LARGE SCALE GENOMIC DNA]</scope>
    <source>
        <strain evidence="3">Z151</strain>
    </source>
</reference>
<evidence type="ECO:0000313" key="2">
    <source>
        <dbReference type="EMBL" id="OWA50943.1"/>
    </source>
</evidence>
<organism evidence="2 3">
    <name type="scientific">Hypsibius exemplaris</name>
    <name type="common">Freshwater tardigrade</name>
    <dbReference type="NCBI Taxonomy" id="2072580"/>
    <lineage>
        <taxon>Eukaryota</taxon>
        <taxon>Metazoa</taxon>
        <taxon>Ecdysozoa</taxon>
        <taxon>Tardigrada</taxon>
        <taxon>Eutardigrada</taxon>
        <taxon>Parachela</taxon>
        <taxon>Hypsibioidea</taxon>
        <taxon>Hypsibiidae</taxon>
        <taxon>Hypsibius</taxon>
    </lineage>
</organism>
<gene>
    <name evidence="2" type="ORF">BV898_15444</name>
</gene>
<comment type="caution">
    <text evidence="2">The sequence shown here is derived from an EMBL/GenBank/DDBJ whole genome shotgun (WGS) entry which is preliminary data.</text>
</comment>
<dbReference type="InterPro" id="IPR036186">
    <property type="entry name" value="Serpin_sf"/>
</dbReference>
<sequence length="135" mass="15382">MLHLINSTPDNRNIRTMIRFKNNLWESSSQMQGVTSFVVDLYKNAGQRFSQRSFAISPFCVEAALTLAFHGSDGQIRIELSEILRSSVASIAEFDHKVSTVRNSVHLHPGHDQWNILRRQLRPRSNQSQQCCTGL</sequence>
<name>A0A9X6RK72_HYPEX</name>
<dbReference type="Pfam" id="PF00079">
    <property type="entry name" value="Serpin"/>
    <property type="match status" value="1"/>
</dbReference>
<feature type="domain" description="Serpin" evidence="1">
    <location>
        <begin position="34"/>
        <end position="111"/>
    </location>
</feature>
<dbReference type="InterPro" id="IPR042178">
    <property type="entry name" value="Serpin_sf_1"/>
</dbReference>